<feature type="transmembrane region" description="Helical" evidence="2">
    <location>
        <begin position="93"/>
        <end position="117"/>
    </location>
</feature>
<feature type="transmembrane region" description="Helical" evidence="2">
    <location>
        <begin position="21"/>
        <end position="40"/>
    </location>
</feature>
<keyword evidence="4" id="KW-1185">Reference proteome</keyword>
<feature type="transmembrane region" description="Helical" evidence="2">
    <location>
        <begin position="342"/>
        <end position="363"/>
    </location>
</feature>
<feature type="transmembrane region" description="Helical" evidence="2">
    <location>
        <begin position="129"/>
        <end position="148"/>
    </location>
</feature>
<keyword evidence="2" id="KW-0472">Membrane</keyword>
<feature type="transmembrane region" description="Helical" evidence="2">
    <location>
        <begin position="291"/>
        <end position="311"/>
    </location>
</feature>
<name>A0A1R4FT35_9MICC</name>
<evidence type="ECO:0000256" key="2">
    <source>
        <dbReference type="SAM" id="Phobius"/>
    </source>
</evidence>
<feature type="transmembrane region" description="Helical" evidence="2">
    <location>
        <begin position="262"/>
        <end position="285"/>
    </location>
</feature>
<feature type="region of interest" description="Disordered" evidence="1">
    <location>
        <begin position="382"/>
        <end position="403"/>
    </location>
</feature>
<proteinExistence type="predicted"/>
<feature type="transmembrane region" description="Helical" evidence="2">
    <location>
        <begin position="155"/>
        <end position="177"/>
    </location>
</feature>
<dbReference type="AlphaFoldDB" id="A0A1R4FT35"/>
<keyword evidence="2" id="KW-1133">Transmembrane helix</keyword>
<accession>A0A1R4FT35</accession>
<dbReference type="RefSeq" id="WP_086996669.1">
    <property type="nucleotide sequence ID" value="NZ_FUHW01000022.1"/>
</dbReference>
<dbReference type="EMBL" id="FUHW01000022">
    <property type="protein sequence ID" value="SJM59069.1"/>
    <property type="molecule type" value="Genomic_DNA"/>
</dbReference>
<evidence type="ECO:0000256" key="1">
    <source>
        <dbReference type="SAM" id="MobiDB-lite"/>
    </source>
</evidence>
<organism evidence="3 4">
    <name type="scientific">Arthrobacter rhombi</name>
    <dbReference type="NCBI Taxonomy" id="71253"/>
    <lineage>
        <taxon>Bacteria</taxon>
        <taxon>Bacillati</taxon>
        <taxon>Actinomycetota</taxon>
        <taxon>Actinomycetes</taxon>
        <taxon>Micrococcales</taxon>
        <taxon>Micrococcaceae</taxon>
        <taxon>Arthrobacter</taxon>
    </lineage>
</organism>
<keyword evidence="2" id="KW-0812">Transmembrane</keyword>
<sequence>MKDQGTPGAARRQLDIESRSIWAGVVAGILAVIVGAIAFRGYRPPLAGDGSVAIYASVVSGVMAGAGFVAGYVQNIRTVHLWLGARPVIRQILDVAALLVVHASIATMSALVLFRLFQQAFSGLTVDPVAGTVMLAVSAGVAGYFGYISGARITAIALSVMLAVFMSSGMLVSMLYAENPLWWHSMFSELGTGQAGLTSFWTFNTTITTSGIILTTLSAFITRDLKQWADVVAAAKRHDESGARRWHRTLGVQRLMRPRPGVVRTCLVAGGVCMVGIGLFPVNTFEPVHTFFVRVLAVFLLVLLAGVPLWLPGFPKAFFLLTYLAVGALVAAAALWRPLQYYNLTALELAAAGIVFAWLVVFIRNTTAVVASAGVEPAVPGLPAGPLEDEKPRNDGSGHITNR</sequence>
<reference evidence="3 4" key="1">
    <citation type="submission" date="2017-02" db="EMBL/GenBank/DDBJ databases">
        <authorList>
            <person name="Peterson S.W."/>
        </authorList>
    </citation>
    <scope>NUCLEOTIDE SEQUENCE [LARGE SCALE GENOMIC DNA]</scope>
    <source>
        <strain evidence="3 4">B Ar 00.02</strain>
    </source>
</reference>
<evidence type="ECO:0000313" key="4">
    <source>
        <dbReference type="Proteomes" id="UP000195913"/>
    </source>
</evidence>
<feature type="transmembrane region" description="Helical" evidence="2">
    <location>
        <begin position="318"/>
        <end position="336"/>
    </location>
</feature>
<dbReference type="Proteomes" id="UP000195913">
    <property type="component" value="Unassembled WGS sequence"/>
</dbReference>
<feature type="transmembrane region" description="Helical" evidence="2">
    <location>
        <begin position="52"/>
        <end position="73"/>
    </location>
</feature>
<protein>
    <submittedName>
        <fullName evidence="3">Uncharacterized protein</fullName>
    </submittedName>
</protein>
<evidence type="ECO:0000313" key="3">
    <source>
        <dbReference type="EMBL" id="SJM59069.1"/>
    </source>
</evidence>
<feature type="transmembrane region" description="Helical" evidence="2">
    <location>
        <begin position="197"/>
        <end position="221"/>
    </location>
</feature>
<gene>
    <name evidence="3" type="ORF">FM101_05660</name>
</gene>